<dbReference type="KEGG" id="msd:MYSTI_01925"/>
<keyword evidence="2" id="KW-1185">Reference proteome</keyword>
<reference evidence="1 2" key="1">
    <citation type="journal article" date="2013" name="Genome Announc.">
        <title>Complete genome sequence of Myxococcus stipitatus strain DSM 14675, a fruiting myxobacterium.</title>
        <authorList>
            <person name="Huntley S."/>
            <person name="Kneip S."/>
            <person name="Treuner-Lange A."/>
            <person name="Sogaard-Andersen L."/>
        </authorList>
    </citation>
    <scope>NUCLEOTIDE SEQUENCE [LARGE SCALE GENOMIC DNA]</scope>
    <source>
        <strain evidence="2">DSM 14675 / JCM 12634 / Mx s8</strain>
    </source>
</reference>
<dbReference type="STRING" id="1278073.MYSTI_01925"/>
<accession>L7U394</accession>
<organism evidence="1 2">
    <name type="scientific">Myxococcus stipitatus (strain DSM 14675 / JCM 12634 / Mx s8)</name>
    <dbReference type="NCBI Taxonomy" id="1278073"/>
    <lineage>
        <taxon>Bacteria</taxon>
        <taxon>Pseudomonadati</taxon>
        <taxon>Myxococcota</taxon>
        <taxon>Myxococcia</taxon>
        <taxon>Myxococcales</taxon>
        <taxon>Cystobacterineae</taxon>
        <taxon>Myxococcaceae</taxon>
        <taxon>Myxococcus</taxon>
    </lineage>
</organism>
<proteinExistence type="predicted"/>
<sequence>MSTRRGGIISLNINGVLYDCKGNFTYSLGLGLREGIVGADRPHGFKETPQIPYIEGEITDRKDLKLKDLLSLTEATATLSLANGKTVVLSRAYYAGDGVGNTEEGNIQLRLEGETAEEI</sequence>
<dbReference type="eggNOG" id="ENOG5033031">
    <property type="taxonomic scope" value="Bacteria"/>
</dbReference>
<gene>
    <name evidence="1" type="ordered locus">MYSTI_01925</name>
</gene>
<dbReference type="AlphaFoldDB" id="L7U394"/>
<dbReference type="RefSeq" id="WP_015347518.1">
    <property type="nucleotide sequence ID" value="NC_020126.1"/>
</dbReference>
<protein>
    <submittedName>
        <fullName evidence="1">Putative tail tube protein</fullName>
    </submittedName>
</protein>
<dbReference type="InterPro" id="IPR019596">
    <property type="entry name" value="Phage_Mu_GpM_tail_tub"/>
</dbReference>
<evidence type="ECO:0000313" key="1">
    <source>
        <dbReference type="EMBL" id="AGC43256.1"/>
    </source>
</evidence>
<dbReference type="PATRIC" id="fig|1278073.3.peg.1970"/>
<dbReference type="EMBL" id="CP004025">
    <property type="protein sequence ID" value="AGC43256.1"/>
    <property type="molecule type" value="Genomic_DNA"/>
</dbReference>
<evidence type="ECO:0000313" key="2">
    <source>
        <dbReference type="Proteomes" id="UP000011131"/>
    </source>
</evidence>
<dbReference type="Proteomes" id="UP000011131">
    <property type="component" value="Chromosome"/>
</dbReference>
<dbReference type="OrthoDB" id="5463544at2"/>
<dbReference type="HOGENOM" id="CLU_138559_0_0_7"/>
<name>L7U394_MYXSD</name>
<dbReference type="Pfam" id="PF10618">
    <property type="entry name" value="Tail_tube"/>
    <property type="match status" value="1"/>
</dbReference>